<reference evidence="2" key="1">
    <citation type="submission" date="2018-05" db="EMBL/GenBank/DDBJ databases">
        <authorList>
            <person name="Lanie J.A."/>
            <person name="Ng W.-L."/>
            <person name="Kazmierczak K.M."/>
            <person name="Andrzejewski T.M."/>
            <person name="Davidsen T.M."/>
            <person name="Wayne K.J."/>
            <person name="Tettelin H."/>
            <person name="Glass J.I."/>
            <person name="Rusch D."/>
            <person name="Podicherti R."/>
            <person name="Tsui H.-C.T."/>
            <person name="Winkler M.E."/>
        </authorList>
    </citation>
    <scope>NUCLEOTIDE SEQUENCE</scope>
</reference>
<evidence type="ECO:0000313" key="2">
    <source>
        <dbReference type="EMBL" id="SVB86766.1"/>
    </source>
</evidence>
<dbReference type="Gene3D" id="3.40.50.10490">
    <property type="entry name" value="Glucose-6-phosphate isomerase like protein, domain 1"/>
    <property type="match status" value="1"/>
</dbReference>
<dbReference type="InterPro" id="IPR050099">
    <property type="entry name" value="SIS_GmhA/DiaA_subfam"/>
</dbReference>
<dbReference type="PROSITE" id="PS51464">
    <property type="entry name" value="SIS"/>
    <property type="match status" value="1"/>
</dbReference>
<dbReference type="InterPro" id="IPR046348">
    <property type="entry name" value="SIS_dom_sf"/>
</dbReference>
<dbReference type="CDD" id="cd05006">
    <property type="entry name" value="SIS_GmhA"/>
    <property type="match status" value="1"/>
</dbReference>
<dbReference type="Pfam" id="PF13580">
    <property type="entry name" value="SIS_2"/>
    <property type="match status" value="1"/>
</dbReference>
<proteinExistence type="predicted"/>
<feature type="domain" description="SIS" evidence="1">
    <location>
        <begin position="30"/>
        <end position="161"/>
    </location>
</feature>
<gene>
    <name evidence="2" type="ORF">METZ01_LOCUS239620</name>
</gene>
<evidence type="ECO:0000259" key="1">
    <source>
        <dbReference type="PROSITE" id="PS51464"/>
    </source>
</evidence>
<dbReference type="EMBL" id="UINC01061316">
    <property type="protein sequence ID" value="SVB86766.1"/>
    <property type="molecule type" value="Genomic_DNA"/>
</dbReference>
<dbReference type="GO" id="GO:0097367">
    <property type="term" value="F:carbohydrate derivative binding"/>
    <property type="evidence" value="ECO:0007669"/>
    <property type="project" value="InterPro"/>
</dbReference>
<dbReference type="InterPro" id="IPR035461">
    <property type="entry name" value="GmhA/DiaA"/>
</dbReference>
<organism evidence="2">
    <name type="scientific">marine metagenome</name>
    <dbReference type="NCBI Taxonomy" id="408172"/>
    <lineage>
        <taxon>unclassified sequences</taxon>
        <taxon>metagenomes</taxon>
        <taxon>ecological metagenomes</taxon>
    </lineage>
</organism>
<protein>
    <recommendedName>
        <fullName evidence="1">SIS domain-containing protein</fullName>
    </recommendedName>
</protein>
<sequence length="161" mass="17324">VHFFDSFCVDITERLRDVSPQALDSFCHTLVGAQARKRKVIVAGNGGSAAIASHVSVDLTKAAGVRAVSFNESDLITCFANDYGYQHWLAKAIEAYGDAGDVAVLISSSGQSPNIVNAAHCARDRDLTVLTLSGFDTNNPLRALGHQNLWVNSRSYNIVET</sequence>
<dbReference type="AlphaFoldDB" id="A0A382HHK7"/>
<dbReference type="InterPro" id="IPR001347">
    <property type="entry name" value="SIS_dom"/>
</dbReference>
<name>A0A382HHK7_9ZZZZ</name>
<feature type="non-terminal residue" evidence="2">
    <location>
        <position position="161"/>
    </location>
</feature>
<dbReference type="GO" id="GO:1901135">
    <property type="term" value="P:carbohydrate derivative metabolic process"/>
    <property type="evidence" value="ECO:0007669"/>
    <property type="project" value="InterPro"/>
</dbReference>
<accession>A0A382HHK7</accession>
<dbReference type="PANTHER" id="PTHR30390:SF7">
    <property type="entry name" value="PHOSPHOHEPTOSE ISOMERASE"/>
    <property type="match status" value="1"/>
</dbReference>
<dbReference type="SUPFAM" id="SSF53697">
    <property type="entry name" value="SIS domain"/>
    <property type="match status" value="1"/>
</dbReference>
<feature type="non-terminal residue" evidence="2">
    <location>
        <position position="1"/>
    </location>
</feature>
<dbReference type="PANTHER" id="PTHR30390">
    <property type="entry name" value="SEDOHEPTULOSE 7-PHOSPHATE ISOMERASE / DNAA INITIATOR-ASSOCIATING FACTOR FOR REPLICATION INITIATION"/>
    <property type="match status" value="1"/>
</dbReference>